<dbReference type="Gene3D" id="3.40.50.300">
    <property type="entry name" value="P-loop containing nucleotide triphosphate hydrolases"/>
    <property type="match status" value="1"/>
</dbReference>
<dbReference type="InterPro" id="IPR008145">
    <property type="entry name" value="GK/Ca_channel_bsu"/>
</dbReference>
<evidence type="ECO:0000256" key="5">
    <source>
        <dbReference type="ARBA" id="ARBA00048594"/>
    </source>
</evidence>
<dbReference type="InterPro" id="IPR008144">
    <property type="entry name" value="Guanylate_kin-like_dom"/>
</dbReference>
<dbReference type="Proteomes" id="UP000284109">
    <property type="component" value="Unassembled WGS sequence"/>
</dbReference>
<evidence type="ECO:0000313" key="7">
    <source>
        <dbReference type="Proteomes" id="UP000284109"/>
    </source>
</evidence>
<comment type="caution">
    <text evidence="6">The sequence shown here is derived from an EMBL/GenBank/DDBJ whole genome shotgun (WGS) entry which is preliminary data.</text>
</comment>
<keyword evidence="3" id="KW-0808">Transferase</keyword>
<dbReference type="GO" id="GO:0005829">
    <property type="term" value="C:cytosol"/>
    <property type="evidence" value="ECO:0007669"/>
    <property type="project" value="TreeGrafter"/>
</dbReference>
<name>A0A347SSZ0_9LACO</name>
<keyword evidence="4 6" id="KW-0418">Kinase</keyword>
<evidence type="ECO:0000313" key="6">
    <source>
        <dbReference type="EMBL" id="RHW51118.1"/>
    </source>
</evidence>
<evidence type="ECO:0000256" key="4">
    <source>
        <dbReference type="ARBA" id="ARBA00022777"/>
    </source>
</evidence>
<dbReference type="AlphaFoldDB" id="A0A347SSZ0"/>
<reference evidence="6 7" key="1">
    <citation type="submission" date="2018-07" db="EMBL/GenBank/DDBJ databases">
        <title>Genome sequences of six Lactobacillus spp. isolated from bumble bee guts.</title>
        <authorList>
            <person name="Motta E.V.S."/>
            <person name="Moran N.A."/>
        </authorList>
    </citation>
    <scope>NUCLEOTIDE SEQUENCE [LARGE SCALE GENOMIC DNA]</scope>
    <source>
        <strain evidence="6 7">BI-1.1</strain>
    </source>
</reference>
<dbReference type="GO" id="GO:0004385">
    <property type="term" value="F:GMP kinase activity"/>
    <property type="evidence" value="ECO:0007669"/>
    <property type="project" value="UniProtKB-EC"/>
</dbReference>
<dbReference type="SUPFAM" id="SSF52540">
    <property type="entry name" value="P-loop containing nucleoside triphosphate hydrolases"/>
    <property type="match status" value="1"/>
</dbReference>
<dbReference type="PROSITE" id="PS50052">
    <property type="entry name" value="GUANYLATE_KINASE_2"/>
    <property type="match status" value="1"/>
</dbReference>
<dbReference type="PANTHER" id="PTHR23117">
    <property type="entry name" value="GUANYLATE KINASE-RELATED"/>
    <property type="match status" value="1"/>
</dbReference>
<dbReference type="KEGG" id="lbm:DS830_06520"/>
<keyword evidence="7" id="KW-1185">Reference proteome</keyword>
<dbReference type="Pfam" id="PF00625">
    <property type="entry name" value="Guanylate_kin"/>
    <property type="match status" value="1"/>
</dbReference>
<gene>
    <name evidence="6" type="ORF">DS831_03585</name>
</gene>
<accession>A0A347SSZ0</accession>
<evidence type="ECO:0000256" key="2">
    <source>
        <dbReference type="ARBA" id="ARBA00005790"/>
    </source>
</evidence>
<protein>
    <submittedName>
        <fullName evidence="6">Guanylate kinase</fullName>
    </submittedName>
</protein>
<dbReference type="CDD" id="cd00071">
    <property type="entry name" value="GMPK"/>
    <property type="match status" value="1"/>
</dbReference>
<dbReference type="OrthoDB" id="1033810at2"/>
<comment type="similarity">
    <text evidence="2">Belongs to the guanylate kinase family.</text>
</comment>
<comment type="catalytic activity">
    <reaction evidence="5">
        <text>GMP + ATP = GDP + ADP</text>
        <dbReference type="Rhea" id="RHEA:20780"/>
        <dbReference type="ChEBI" id="CHEBI:30616"/>
        <dbReference type="ChEBI" id="CHEBI:58115"/>
        <dbReference type="ChEBI" id="CHEBI:58189"/>
        <dbReference type="ChEBI" id="CHEBI:456216"/>
        <dbReference type="EC" id="2.7.4.8"/>
    </reaction>
</comment>
<organism evidence="6 7">
    <name type="scientific">Bombilactobacillus bombi</name>
    <dbReference type="NCBI Taxonomy" id="1303590"/>
    <lineage>
        <taxon>Bacteria</taxon>
        <taxon>Bacillati</taxon>
        <taxon>Bacillota</taxon>
        <taxon>Bacilli</taxon>
        <taxon>Lactobacillales</taxon>
        <taxon>Lactobacillaceae</taxon>
        <taxon>Bombilactobacillus</taxon>
    </lineage>
</organism>
<dbReference type="PRINTS" id="PR01100">
    <property type="entry name" value="SHIKIMTKNASE"/>
</dbReference>
<sequence>MKKLFILTGASGVGKTTVSRYLLQKHHIPAIITHTTRPQRLGEVDGVDYYFETPTSFAQNNYLEQVQYAGYLYGSSVEGLNKSWAKNDWVSIVLDTAGAITYKQHYPKETVIIFLTMDIKELYQRLQLRSDDQQALKQRLNSPEFQRDLHLPPDLKNQAYVINNDNWLQTQKRLDQLIQRLKTISHHKK</sequence>
<evidence type="ECO:0000256" key="3">
    <source>
        <dbReference type="ARBA" id="ARBA00022679"/>
    </source>
</evidence>
<proteinExistence type="inferred from homology"/>
<dbReference type="EMBL" id="QOCR01000002">
    <property type="protein sequence ID" value="RHW51118.1"/>
    <property type="molecule type" value="Genomic_DNA"/>
</dbReference>
<dbReference type="InterPro" id="IPR027417">
    <property type="entry name" value="P-loop_NTPase"/>
</dbReference>
<evidence type="ECO:0000256" key="1">
    <source>
        <dbReference type="ARBA" id="ARBA00003531"/>
    </source>
</evidence>
<comment type="function">
    <text evidence="1">Essential for recycling GMP and indirectly, cGMP.</text>
</comment>
<dbReference type="RefSeq" id="WP_118900499.1">
    <property type="nucleotide sequence ID" value="NZ_CP031513.1"/>
</dbReference>
<dbReference type="PANTHER" id="PTHR23117:SF13">
    <property type="entry name" value="GUANYLATE KINASE"/>
    <property type="match status" value="1"/>
</dbReference>
<dbReference type="SMART" id="SM00072">
    <property type="entry name" value="GuKc"/>
    <property type="match status" value="1"/>
</dbReference>